<evidence type="ECO:0000259" key="2">
    <source>
        <dbReference type="PROSITE" id="PS50222"/>
    </source>
</evidence>
<protein>
    <submittedName>
        <fullName evidence="3">Calmodulin-like protein 1</fullName>
    </submittedName>
</protein>
<dbReference type="Gene3D" id="2.60.120.620">
    <property type="entry name" value="q2cbj1_9rhob like domain"/>
    <property type="match status" value="1"/>
</dbReference>
<comment type="caution">
    <text evidence="3">The sequence shown here is derived from an EMBL/GenBank/DDBJ whole genome shotgun (WGS) entry which is preliminary data.</text>
</comment>
<reference evidence="3 4" key="1">
    <citation type="submission" date="2016-02" db="EMBL/GenBank/DDBJ databases">
        <title>Genome analysis of coral dinoflagellate symbionts highlights evolutionary adaptations to a symbiotic lifestyle.</title>
        <authorList>
            <person name="Aranda M."/>
            <person name="Li Y."/>
            <person name="Liew Y.J."/>
            <person name="Baumgarten S."/>
            <person name="Simakov O."/>
            <person name="Wilson M."/>
            <person name="Piel J."/>
            <person name="Ashoor H."/>
            <person name="Bougouffa S."/>
            <person name="Bajic V.B."/>
            <person name="Ryu T."/>
            <person name="Ravasi T."/>
            <person name="Bayer T."/>
            <person name="Micklem G."/>
            <person name="Kim H."/>
            <person name="Bhak J."/>
            <person name="Lajeunesse T.C."/>
            <person name="Voolstra C.R."/>
        </authorList>
    </citation>
    <scope>NUCLEOTIDE SEQUENCE [LARGE SCALE GENOMIC DNA]</scope>
    <source>
        <strain evidence="3 4">CCMP2467</strain>
    </source>
</reference>
<dbReference type="EMBL" id="LSRX01000757">
    <property type="protein sequence ID" value="OLP89492.1"/>
    <property type="molecule type" value="Genomic_DNA"/>
</dbReference>
<dbReference type="AlphaFoldDB" id="A0A1Q9D2T7"/>
<accession>A0A1Q9D2T7</accession>
<dbReference type="Proteomes" id="UP000186817">
    <property type="component" value="Unassembled WGS sequence"/>
</dbReference>
<evidence type="ECO:0000313" key="4">
    <source>
        <dbReference type="Proteomes" id="UP000186817"/>
    </source>
</evidence>
<sequence>MNVDVPVADARRIEVVANGLPLWHGSQLALDATIVSPLTRLGEAHPRADVQPGCAVIAAARRKRHQTYPELARARRCRLVVVGVETGGRFGTETVQLLRLLARHKASAVPAASRPAAITGWVARWSGLLAVAAQRAFAASLLELPPAAELGEGPEPELHELLAETRAISQGYTANKLGSHRNKPRKSIIRLNEAYQIAFVSRSPLAHGWHVKLAMDRAASVQHVVSEPSVWVVDGAVSESFLKAVDDKFACGECGSYLTEARNGKSISSRSIEFPMDDQSRELFETIAGLWGLNLEQSRDKFTVSDICGEGQSPHIDHINLEDLADYNLDFLDLDCQSSAKQKPRRVVPTISVVVYFNAVGGIRFPYAPDEFGTIAAERGRIVMFENYRDSQRPDHDALAAHYGLYFDSLPKRILVMGILANETPTFSTDGTRSKIPPPSLIYCPGTEHDPLRHDNPSYWGAAELEEMEEQRRREAEQDKLKTATLLQGDLILLLEVMVDHSGEKEVLVVTGRNLAGEELCTVRGGLEEKVSWLRWESKKVVDPEDKHHVVLVRPSGRLIALDQDNSLLRDLRPGCLADVKAAFAKADLNKDGFLDKSEVKEMLKALAKDLPIMSDGEIDKLFDAVDANADGRLNVTEFIDWCFGVKTMDDAEHSDLKGQLARAKASLVKGLPPAKITRTGSS</sequence>
<dbReference type="Gene3D" id="1.10.238.10">
    <property type="entry name" value="EF-hand"/>
    <property type="match status" value="1"/>
</dbReference>
<dbReference type="SUPFAM" id="SSF47473">
    <property type="entry name" value="EF-hand"/>
    <property type="match status" value="1"/>
</dbReference>
<dbReference type="SMART" id="SM00054">
    <property type="entry name" value="EFh"/>
    <property type="match status" value="2"/>
</dbReference>
<dbReference type="InterPro" id="IPR018247">
    <property type="entry name" value="EF_Hand_1_Ca_BS"/>
</dbReference>
<evidence type="ECO:0000313" key="3">
    <source>
        <dbReference type="EMBL" id="OLP89492.1"/>
    </source>
</evidence>
<dbReference type="PROSITE" id="PS00018">
    <property type="entry name" value="EF_HAND_1"/>
    <property type="match status" value="2"/>
</dbReference>
<keyword evidence="4" id="KW-1185">Reference proteome</keyword>
<proteinExistence type="predicted"/>
<dbReference type="InterPro" id="IPR011992">
    <property type="entry name" value="EF-hand-dom_pair"/>
</dbReference>
<organism evidence="3 4">
    <name type="scientific">Symbiodinium microadriaticum</name>
    <name type="common">Dinoflagellate</name>
    <name type="synonym">Zooxanthella microadriatica</name>
    <dbReference type="NCBI Taxonomy" id="2951"/>
    <lineage>
        <taxon>Eukaryota</taxon>
        <taxon>Sar</taxon>
        <taxon>Alveolata</taxon>
        <taxon>Dinophyceae</taxon>
        <taxon>Suessiales</taxon>
        <taxon>Symbiodiniaceae</taxon>
        <taxon>Symbiodinium</taxon>
    </lineage>
</organism>
<gene>
    <name evidence="3" type="primary">CML1</name>
    <name evidence="3" type="ORF">AK812_SmicGene29059</name>
</gene>
<evidence type="ECO:0000256" key="1">
    <source>
        <dbReference type="ARBA" id="ARBA00022837"/>
    </source>
</evidence>
<feature type="domain" description="EF-hand" evidence="2">
    <location>
        <begin position="575"/>
        <end position="610"/>
    </location>
</feature>
<dbReference type="OrthoDB" id="417324at2759"/>
<dbReference type="CDD" id="cd00051">
    <property type="entry name" value="EFh"/>
    <property type="match status" value="1"/>
</dbReference>
<dbReference type="InterPro" id="IPR002048">
    <property type="entry name" value="EF_hand_dom"/>
</dbReference>
<feature type="domain" description="EF-hand" evidence="2">
    <location>
        <begin position="614"/>
        <end position="649"/>
    </location>
</feature>
<name>A0A1Q9D2T7_SYMMI</name>
<dbReference type="PROSITE" id="PS50222">
    <property type="entry name" value="EF_HAND_2"/>
    <property type="match status" value="2"/>
</dbReference>
<dbReference type="GO" id="GO:0005509">
    <property type="term" value="F:calcium ion binding"/>
    <property type="evidence" value="ECO:0007669"/>
    <property type="project" value="InterPro"/>
</dbReference>
<keyword evidence="1" id="KW-0106">Calcium</keyword>
<dbReference type="Pfam" id="PF13499">
    <property type="entry name" value="EF-hand_7"/>
    <property type="match status" value="1"/>
</dbReference>